<proteinExistence type="inferred from homology"/>
<dbReference type="GO" id="GO:0004252">
    <property type="term" value="F:serine-type endopeptidase activity"/>
    <property type="evidence" value="ECO:0007669"/>
    <property type="project" value="InterPro"/>
</dbReference>
<dbReference type="PANTHER" id="PTHR24366">
    <property type="entry name" value="IG(IMMUNOGLOBULIN) AND LRR(LEUCINE RICH REPEAT) DOMAINS"/>
    <property type="match status" value="1"/>
</dbReference>
<dbReference type="CDD" id="cd00190">
    <property type="entry name" value="Tryp_SPc"/>
    <property type="match status" value="1"/>
</dbReference>
<feature type="domain" description="Peptidase S1" evidence="5">
    <location>
        <begin position="1011"/>
        <end position="1231"/>
    </location>
</feature>
<evidence type="ECO:0000256" key="1">
    <source>
        <dbReference type="ARBA" id="ARBA00022614"/>
    </source>
</evidence>
<keyword evidence="6" id="KW-0645">Protease</keyword>
<evidence type="ECO:0000259" key="5">
    <source>
        <dbReference type="PROSITE" id="PS50240"/>
    </source>
</evidence>
<dbReference type="InterPro" id="IPR001611">
    <property type="entry name" value="Leu-rich_rpt"/>
</dbReference>
<dbReference type="SMART" id="SM00020">
    <property type="entry name" value="Tryp_SPc"/>
    <property type="match status" value="1"/>
</dbReference>
<feature type="signal peptide" evidence="4">
    <location>
        <begin position="1"/>
        <end position="16"/>
    </location>
</feature>
<dbReference type="InterPro" id="IPR022041">
    <property type="entry name" value="Methyltransf_FA"/>
</dbReference>
<dbReference type="OrthoDB" id="7787639at2759"/>
<evidence type="ECO:0000256" key="2">
    <source>
        <dbReference type="ARBA" id="ARBA00022737"/>
    </source>
</evidence>
<dbReference type="Pfam" id="PF00089">
    <property type="entry name" value="Trypsin"/>
    <property type="match status" value="1"/>
</dbReference>
<keyword evidence="1" id="KW-0433">Leucine-rich repeat</keyword>
<organism evidence="6 7">
    <name type="scientific">Pseudolycoriella hygida</name>
    <dbReference type="NCBI Taxonomy" id="35572"/>
    <lineage>
        <taxon>Eukaryota</taxon>
        <taxon>Metazoa</taxon>
        <taxon>Ecdysozoa</taxon>
        <taxon>Arthropoda</taxon>
        <taxon>Hexapoda</taxon>
        <taxon>Insecta</taxon>
        <taxon>Pterygota</taxon>
        <taxon>Neoptera</taxon>
        <taxon>Endopterygota</taxon>
        <taxon>Diptera</taxon>
        <taxon>Nematocera</taxon>
        <taxon>Sciaroidea</taxon>
        <taxon>Sciaridae</taxon>
        <taxon>Pseudolycoriella</taxon>
    </lineage>
</organism>
<dbReference type="InterPro" id="IPR043504">
    <property type="entry name" value="Peptidase_S1_PA_chymotrypsin"/>
</dbReference>
<dbReference type="Proteomes" id="UP001151699">
    <property type="component" value="Chromosome B"/>
</dbReference>
<comment type="similarity">
    <text evidence="3">Belongs to the peptidase S1 family. CLIP subfamily.</text>
</comment>
<evidence type="ECO:0000313" key="7">
    <source>
        <dbReference type="Proteomes" id="UP001151699"/>
    </source>
</evidence>
<dbReference type="InterPro" id="IPR009721">
    <property type="entry name" value="O-acyltransferase_WSD1_C"/>
</dbReference>
<accession>A0A9Q0S1W4</accession>
<keyword evidence="6" id="KW-0121">Carboxypeptidase</keyword>
<dbReference type="GO" id="GO:0004180">
    <property type="term" value="F:carboxypeptidase activity"/>
    <property type="evidence" value="ECO:0007669"/>
    <property type="project" value="UniProtKB-KW"/>
</dbReference>
<reference evidence="6" key="1">
    <citation type="submission" date="2022-07" db="EMBL/GenBank/DDBJ databases">
        <authorList>
            <person name="Trinca V."/>
            <person name="Uliana J.V.C."/>
            <person name="Torres T.T."/>
            <person name="Ward R.J."/>
            <person name="Monesi N."/>
        </authorList>
    </citation>
    <scope>NUCLEOTIDE SEQUENCE</scope>
    <source>
        <strain evidence="6">HSMRA1968</strain>
        <tissue evidence="6">Whole embryos</tissue>
    </source>
</reference>
<dbReference type="PROSITE" id="PS51450">
    <property type="entry name" value="LRR"/>
    <property type="match status" value="1"/>
</dbReference>
<dbReference type="Pfam" id="PF13855">
    <property type="entry name" value="LRR_8"/>
    <property type="match status" value="4"/>
</dbReference>
<dbReference type="Gene3D" id="2.40.10.10">
    <property type="entry name" value="Trypsin-like serine proteases"/>
    <property type="match status" value="2"/>
</dbReference>
<name>A0A9Q0S1W4_9DIPT</name>
<gene>
    <name evidence="6" type="primary">Cpn2_1</name>
    <name evidence="6" type="ORF">Bhyg_06428</name>
</gene>
<keyword evidence="7" id="KW-1185">Reference proteome</keyword>
<dbReference type="InterPro" id="IPR003591">
    <property type="entry name" value="Leu-rich_rpt_typical-subtyp"/>
</dbReference>
<evidence type="ECO:0000256" key="4">
    <source>
        <dbReference type="SAM" id="SignalP"/>
    </source>
</evidence>
<dbReference type="InterPro" id="IPR009003">
    <property type="entry name" value="Peptidase_S1_PA"/>
</dbReference>
<dbReference type="PROSITE" id="PS50240">
    <property type="entry name" value="TRYPSIN_DOM"/>
    <property type="match status" value="1"/>
</dbReference>
<dbReference type="SUPFAM" id="SSF50494">
    <property type="entry name" value="Trypsin-like serine proteases"/>
    <property type="match status" value="1"/>
</dbReference>
<dbReference type="Gene3D" id="3.80.10.10">
    <property type="entry name" value="Ribonuclease Inhibitor"/>
    <property type="match status" value="2"/>
</dbReference>
<evidence type="ECO:0000256" key="3">
    <source>
        <dbReference type="ARBA" id="ARBA00024195"/>
    </source>
</evidence>
<protein>
    <submittedName>
        <fullName evidence="6">Carboxypeptidase N subunit 2</fullName>
    </submittedName>
</protein>
<dbReference type="AlphaFoldDB" id="A0A9Q0S1W4"/>
<dbReference type="InterPro" id="IPR001254">
    <property type="entry name" value="Trypsin_dom"/>
</dbReference>
<dbReference type="GO" id="GO:0006508">
    <property type="term" value="P:proteolysis"/>
    <property type="evidence" value="ECO:0007669"/>
    <property type="project" value="InterPro"/>
</dbReference>
<dbReference type="Pfam" id="PF12248">
    <property type="entry name" value="Methyltransf_FA"/>
    <property type="match status" value="1"/>
</dbReference>
<keyword evidence="2" id="KW-0677">Repeat</keyword>
<dbReference type="InterPro" id="IPR032675">
    <property type="entry name" value="LRR_dom_sf"/>
</dbReference>
<feature type="chain" id="PRO_5040503348" evidence="4">
    <location>
        <begin position="17"/>
        <end position="1231"/>
    </location>
</feature>
<dbReference type="Pfam" id="PF06974">
    <property type="entry name" value="WS_DGAT_C"/>
    <property type="match status" value="1"/>
</dbReference>
<evidence type="ECO:0000313" key="6">
    <source>
        <dbReference type="EMBL" id="KAJ6641489.1"/>
    </source>
</evidence>
<keyword evidence="6" id="KW-0378">Hydrolase</keyword>
<keyword evidence="4" id="KW-0732">Signal</keyword>
<dbReference type="SMART" id="SM00369">
    <property type="entry name" value="LRR_TYP"/>
    <property type="match status" value="11"/>
</dbReference>
<sequence>MKFFLLISVLLPLAVAQGPPGLTCTYFFAFDTYRCELSINNPNGWNNFTEIGGIHLEGFSHADVTYVYRVAGFSPIIPSIVCNTFPNIARMMFYNTFLSTIDDTSFDGCSRITELDLVLNQISSITPNAFANLPDLRLVYLESNFFTTLPENLFANQQAVTMLDLNFNPLSDIPAGLFQPLENLQTLLLGYNNLNAINNQWFTSNTRLEYLDLGGNRIVLQADSFVGLGSLKYLNLARNVLNDIPNGTFQPLTQLQYLYLYGNNFTVLEPDFFPDLDNLMYLDLSENPTTTILDGAFRGLTNLNSLILSSCDIRELSPNSFEGLANVHTIQLNFNDIEELPLGVFVPLENLDYIGLWNNRVKTIRRNSFGNLEHLETVDLDGNIMNALDRAFVDDAVNLRTLYFFGNLCASNYFGNFDINREQYLAMLQNCFDNMRFIVDITTEADGQYSFFEGRQPGIVVRVNTDSEAQIALTPFNFEWTPMVEVFIGTANNTRSVIRVNQNTNVVTVPTPNIIRPNQWSDFRITWANQLILVFSGNDRFPFMGFTMTDFFPVNFYAHTTYTNFQHTEILNNCRSSSSSLQWLLTGIATILAGETKGPVNVLYVLKCKGTPNVRKIVTKLHDIVDHNFRAENHLVLEKVHRSLDVEIQQRCERLLDTFHDNDQPQWEMHVLYREDSKEYAVVWSVHHSYGDATIFTQVIRYALADEPFPIKINPLEWNRKRRSFCSKIFNHIEALFLCTIGSGWFAGIYGQCLGQAHNALTEERGKSHCRTVTFDLTELKTIHRKLCKDSPIRLVSLLFSYVSPAFQRALSSSKSEKPSTILASTVEANYPYNSLELCVNVCSLWFDLPLNIKPLQERLRVIDTRIRNVTDHIGMSLFKIGINLVGALISPIARWLESSGSLTQSTYISNIVGPQDYFTIFEGDLVTCMYVYSPISLEEVVTTVAYTYGDEITLAILTPDRVIKKLPTFLDDFIAGIKDEMGKYRELSKTVKETGILKVFDCTTGAELQMVRGERVPLGTAPFMASLRSLQNIHFCGGVIVSTRFILSSRTCTNGRLATAINILVGTYLRNSGGITYRGSSKIDHPGYNPTTLANDITLIQTTAVIALTANIQVAVLNSYLSVERLSVSVFGWGYVSEPEFDPNYISRISTDTITNDECRAYDFPYANHLENKICTSLSNRAICYGDEGGALMSGNELIGIASWHSHCDVNVPNVYERIAPNRLWILSRI</sequence>
<dbReference type="SUPFAM" id="SSF52058">
    <property type="entry name" value="L domain-like"/>
    <property type="match status" value="1"/>
</dbReference>
<dbReference type="EMBL" id="WJQU01000002">
    <property type="protein sequence ID" value="KAJ6641489.1"/>
    <property type="molecule type" value="Genomic_DNA"/>
</dbReference>
<comment type="caution">
    <text evidence="6">The sequence shown here is derived from an EMBL/GenBank/DDBJ whole genome shotgun (WGS) entry which is preliminary data.</text>
</comment>